<dbReference type="OrthoDB" id="10258608at2759"/>
<reference evidence="3 4" key="1">
    <citation type="journal article" date="2018" name="G3 (Bethesda)">
        <title>Phylogenetic and Phylogenomic Definition of Rhizopus Species.</title>
        <authorList>
            <person name="Gryganskyi A.P."/>
            <person name="Golan J."/>
            <person name="Dolatabadi S."/>
            <person name="Mondo S."/>
            <person name="Robb S."/>
            <person name="Idnurm A."/>
            <person name="Muszewska A."/>
            <person name="Steczkiewicz K."/>
            <person name="Masonjones S."/>
            <person name="Liao H.L."/>
            <person name="Gajdeczka M.T."/>
            <person name="Anike F."/>
            <person name="Vuek A."/>
            <person name="Anishchenko I.M."/>
            <person name="Voigt K."/>
            <person name="de Hoog G.S."/>
            <person name="Smith M.E."/>
            <person name="Heitman J."/>
            <person name="Vilgalys R."/>
            <person name="Stajich J.E."/>
        </authorList>
    </citation>
    <scope>NUCLEOTIDE SEQUENCE [LARGE SCALE GENOMIC DNA]</scope>
    <source>
        <strain evidence="3 4">LSU 92-RS-03</strain>
    </source>
</reference>
<dbReference type="STRING" id="4846.A0A367KSA9"/>
<dbReference type="EMBL" id="PJQM01000484">
    <property type="protein sequence ID" value="RCI05093.1"/>
    <property type="molecule type" value="Genomic_DNA"/>
</dbReference>
<evidence type="ECO:0000313" key="3">
    <source>
        <dbReference type="EMBL" id="RCI05093.1"/>
    </source>
</evidence>
<dbReference type="GO" id="GO:0005085">
    <property type="term" value="F:guanyl-nucleotide exchange factor activity"/>
    <property type="evidence" value="ECO:0007669"/>
    <property type="project" value="InterPro"/>
</dbReference>
<dbReference type="GO" id="GO:0016192">
    <property type="term" value="P:vesicle-mediated transport"/>
    <property type="evidence" value="ECO:0007669"/>
    <property type="project" value="UniProtKB-ARBA"/>
</dbReference>
<proteinExistence type="predicted"/>
<evidence type="ECO:0000313" key="4">
    <source>
        <dbReference type="Proteomes" id="UP000253551"/>
    </source>
</evidence>
<feature type="compositionally biased region" description="Polar residues" evidence="1">
    <location>
        <begin position="200"/>
        <end position="218"/>
    </location>
</feature>
<dbReference type="InterPro" id="IPR000904">
    <property type="entry name" value="Sec7_dom"/>
</dbReference>
<dbReference type="SMART" id="SM00222">
    <property type="entry name" value="Sec7"/>
    <property type="match status" value="1"/>
</dbReference>
<dbReference type="Pfam" id="PF01369">
    <property type="entry name" value="Sec7"/>
    <property type="match status" value="1"/>
</dbReference>
<accession>A0A367KSA9</accession>
<dbReference type="Pfam" id="PF12783">
    <property type="entry name" value="Sec7-like_HUS"/>
    <property type="match status" value="1"/>
</dbReference>
<organism evidence="3 4">
    <name type="scientific">Rhizopus stolonifer</name>
    <name type="common">Rhizopus nigricans</name>
    <dbReference type="NCBI Taxonomy" id="4846"/>
    <lineage>
        <taxon>Eukaryota</taxon>
        <taxon>Fungi</taxon>
        <taxon>Fungi incertae sedis</taxon>
        <taxon>Mucoromycota</taxon>
        <taxon>Mucoromycotina</taxon>
        <taxon>Mucoromycetes</taxon>
        <taxon>Mucorales</taxon>
        <taxon>Mucorineae</taxon>
        <taxon>Rhizopodaceae</taxon>
        <taxon>Rhizopus</taxon>
    </lineage>
</organism>
<keyword evidence="4" id="KW-1185">Reference proteome</keyword>
<protein>
    <submittedName>
        <fullName evidence="3">GDP/GTP exchange factor for ARF</fullName>
    </submittedName>
</protein>
<dbReference type="Gene3D" id="1.10.220.20">
    <property type="match status" value="1"/>
</dbReference>
<dbReference type="InterPro" id="IPR023394">
    <property type="entry name" value="Sec7_C_sf"/>
</dbReference>
<feature type="region of interest" description="Disordered" evidence="1">
    <location>
        <begin position="192"/>
        <end position="223"/>
    </location>
</feature>
<dbReference type="Gene3D" id="1.10.1000.11">
    <property type="entry name" value="Arf Nucleotide-binding Site Opener,domain 2"/>
    <property type="match status" value="1"/>
</dbReference>
<sequence>MHKHARWSGMNVNSLRMDVKDVDAVELVTPFLEVICSGNTTGSVAAIALASIEKYLHYGILSVQNPNIASAMNTLISSASGCKFEASDAISDELVLLRILQVLEMALIGDCGQVLSDEAVCEIMESGLTMCCQKILSEMLRKSAEHSMINMIVAIFERLKKLDDGTSSSSAVHMNTPNATPSLDVNIRHMATESTESKNGKNTVINEDPTVSSANDSTEPPKPYGIPTIHELLRVLISLLNPHEHKHTDSMKMMALSLLNIALEVGGKSIGRFEILRTLITDEFCKYVFQLAKTDSVPLLSLSLRVIVTAFDTLGSYLKLQQELFLFFLIQKLSPPTGAASRNVTVDVDEEGRISFSAAKSDYSDGDSRSSSPMFLSRPVDKAGKSSAYTDRAVMTPEIREILLEYLLHFVRQETFMIDLWYNYDCDIPCGDLFEELIQFLCKNSFPDPHSYSTTNHHSLCLDTICMFIAQMAERSLNKDITSNISNESRKVEELLERKKRKRLILEGASRFNESPKKGIAFLLEMNVITADKNDDINKSLSHFLRSTQQLDKKALGEYLGRPENLDLLNVYMRQFDFKNKRMDEALRMVLETFRLPGESQQILRVTDTFAEAFFESGTPEIEDVDSAQVLGYSIIMLNTDQHSPQVRHQSRMSVDQYVRNLSGVNNKADFSRDYLESIYKAIQRDEILMPEEHEGLLGFNYAWKQLQHRSTITGLFERCSTSNYDHAMFKLVWKPLVAAVSCAFNTAQDDDTLERAITGFRHCATLAAHFGLCDAFDSIVVNLATTTGLLDNPSSPVPDPIVDVAGQKYVVSKLAVRFGRNYKGQLAAVVMFAVVTRHGNPLRKGWTKVLQIIRNLFLNSLLPNSMLIVEDFVSGTTDIPLKPKTPKPPRQQTRRDGSLLSTLSSYLLSPYSNDEVYSRDPTEEEVEMTMCAVDCVSACKLQELFIDITSLSLETQKSLLNAIRTVGYDSDALENSTETIEYDPAAVLFLEFMVTITIRNADRIQSLWPDATDYIFGILKFAEKQSSLVVERTVVGLLRLCICAASRKMMLEEILECLRLIRNFPPSVAQAAAQQTMTGVFNLSSANSEYIENTEFLNLVIEVKEKTLSYL</sequence>
<name>A0A367KSA9_RHIST</name>
<dbReference type="PANTHER" id="PTHR10663:SF388">
    <property type="entry name" value="GOLGI-SPECIFIC BREFELDIN A-RESISTANCE GUANINE NUCLEOTIDE EXCHANGE FACTOR 1"/>
    <property type="match status" value="1"/>
</dbReference>
<dbReference type="PROSITE" id="PS50190">
    <property type="entry name" value="SEC7"/>
    <property type="match status" value="1"/>
</dbReference>
<evidence type="ECO:0000259" key="2">
    <source>
        <dbReference type="PROSITE" id="PS50190"/>
    </source>
</evidence>
<dbReference type="AlphaFoldDB" id="A0A367KSA9"/>
<dbReference type="GO" id="GO:0032012">
    <property type="term" value="P:regulation of ARF protein signal transduction"/>
    <property type="evidence" value="ECO:0007669"/>
    <property type="project" value="InterPro"/>
</dbReference>
<comment type="caution">
    <text evidence="3">The sequence shown here is derived from an EMBL/GenBank/DDBJ whole genome shotgun (WGS) entry which is preliminary data.</text>
</comment>
<feature type="domain" description="SEC7" evidence="2">
    <location>
        <begin position="494"/>
        <end position="686"/>
    </location>
</feature>
<dbReference type="InterPro" id="IPR032691">
    <property type="entry name" value="Mon2/Sec7/BIG1-like_HUS"/>
</dbReference>
<dbReference type="SUPFAM" id="SSF48425">
    <property type="entry name" value="Sec7 domain"/>
    <property type="match status" value="1"/>
</dbReference>
<dbReference type="InterPro" id="IPR035999">
    <property type="entry name" value="Sec7_dom_sf"/>
</dbReference>
<evidence type="ECO:0000256" key="1">
    <source>
        <dbReference type="SAM" id="MobiDB-lite"/>
    </source>
</evidence>
<dbReference type="CDD" id="cd00171">
    <property type="entry name" value="Sec7"/>
    <property type="match status" value="1"/>
</dbReference>
<dbReference type="PANTHER" id="PTHR10663">
    <property type="entry name" value="GUANYL-NUCLEOTIDE EXCHANGE FACTOR"/>
    <property type="match status" value="1"/>
</dbReference>
<dbReference type="Proteomes" id="UP000253551">
    <property type="component" value="Unassembled WGS sequence"/>
</dbReference>
<gene>
    <name evidence="3" type="primary">GEA2_4</name>
    <name evidence="3" type="ORF">CU098_010063</name>
</gene>
<dbReference type="GO" id="GO:0005794">
    <property type="term" value="C:Golgi apparatus"/>
    <property type="evidence" value="ECO:0007669"/>
    <property type="project" value="UniProtKB-ARBA"/>
</dbReference>